<accession>A0A0E0A4Z3</accession>
<dbReference type="Gene3D" id="3.80.10.10">
    <property type="entry name" value="Ribonuclease Inhibitor"/>
    <property type="match status" value="1"/>
</dbReference>
<dbReference type="HOGENOM" id="CLU_1386104_0_0_1"/>
<evidence type="ECO:0000313" key="3">
    <source>
        <dbReference type="Proteomes" id="UP000026961"/>
    </source>
</evidence>
<dbReference type="Proteomes" id="UP000026961">
    <property type="component" value="Chromosome 6"/>
</dbReference>
<dbReference type="eggNOG" id="ENOG502RYMX">
    <property type="taxonomic scope" value="Eukaryota"/>
</dbReference>
<dbReference type="SUPFAM" id="SSF52058">
    <property type="entry name" value="L domain-like"/>
    <property type="match status" value="1"/>
</dbReference>
<reference evidence="2" key="2">
    <citation type="submission" date="2018-05" db="EMBL/GenBank/DDBJ databases">
        <title>OgluRS3 (Oryza glumaepatula Reference Sequence Version 3).</title>
        <authorList>
            <person name="Zhang J."/>
            <person name="Kudrna D."/>
            <person name="Lee S."/>
            <person name="Talag J."/>
            <person name="Welchert J."/>
            <person name="Wing R.A."/>
        </authorList>
    </citation>
    <scope>NUCLEOTIDE SEQUENCE [LARGE SCALE GENOMIC DNA]</scope>
</reference>
<evidence type="ECO:0000259" key="1">
    <source>
        <dbReference type="Pfam" id="PF23622"/>
    </source>
</evidence>
<reference evidence="2" key="1">
    <citation type="submission" date="2015-04" db="UniProtKB">
        <authorList>
            <consortium name="EnsemblPlants"/>
        </authorList>
    </citation>
    <scope>IDENTIFICATION</scope>
</reference>
<dbReference type="InterPro" id="IPR032675">
    <property type="entry name" value="LRR_dom_sf"/>
</dbReference>
<dbReference type="EnsemblPlants" id="OGLUM06G03130.1">
    <property type="protein sequence ID" value="OGLUM06G03130.1"/>
    <property type="gene ID" value="OGLUM06G03130"/>
</dbReference>
<proteinExistence type="predicted"/>
<dbReference type="PANTHER" id="PTHR34145:SF48">
    <property type="entry name" value="OS01G0553400 PROTEIN"/>
    <property type="match status" value="1"/>
</dbReference>
<dbReference type="STRING" id="40148.A0A0E0A4Z3"/>
<dbReference type="PANTHER" id="PTHR34145">
    <property type="entry name" value="OS02G0105600 PROTEIN"/>
    <property type="match status" value="1"/>
</dbReference>
<sequence length="197" mass="22619">MLTLKHVLVLDNFQYFLPKCPALEWLEILMCSQLHNLHVSEPLLRLEFLRVQGCAINKIELHAPKLTTFEYRGCFKVIIALHKCLKLKTASIASHIEDNLEYVFTGLPNGLPHVERLHVKVFVRTQIPGFTQLPLKFINLRHLIMRITFGSAKRFGKNAVLQLAYLLEAAPLLVDLHLDVSYYAICTFILFVVLNTL</sequence>
<dbReference type="InterPro" id="IPR053772">
    <property type="entry name" value="At1g61320/At1g61330-like"/>
</dbReference>
<organism evidence="2">
    <name type="scientific">Oryza glumipatula</name>
    <dbReference type="NCBI Taxonomy" id="40148"/>
    <lineage>
        <taxon>Eukaryota</taxon>
        <taxon>Viridiplantae</taxon>
        <taxon>Streptophyta</taxon>
        <taxon>Embryophyta</taxon>
        <taxon>Tracheophyta</taxon>
        <taxon>Spermatophyta</taxon>
        <taxon>Magnoliopsida</taxon>
        <taxon>Liliopsida</taxon>
        <taxon>Poales</taxon>
        <taxon>Poaceae</taxon>
        <taxon>BOP clade</taxon>
        <taxon>Oryzoideae</taxon>
        <taxon>Oryzeae</taxon>
        <taxon>Oryzinae</taxon>
        <taxon>Oryza</taxon>
    </lineage>
</organism>
<dbReference type="Gramene" id="OGLUM06G03130.1">
    <property type="protein sequence ID" value="OGLUM06G03130.1"/>
    <property type="gene ID" value="OGLUM06G03130"/>
</dbReference>
<protein>
    <recommendedName>
        <fullName evidence="1">At1g61320/AtMIF1 LRR domain-containing protein</fullName>
    </recommendedName>
</protein>
<keyword evidence="3" id="KW-1185">Reference proteome</keyword>
<evidence type="ECO:0000313" key="2">
    <source>
        <dbReference type="EnsemblPlants" id="OGLUM06G03130.1"/>
    </source>
</evidence>
<dbReference type="AlphaFoldDB" id="A0A0E0A4Z3"/>
<dbReference type="InterPro" id="IPR055357">
    <property type="entry name" value="LRR_At1g61320_AtMIF1"/>
</dbReference>
<name>A0A0E0A4Z3_9ORYZ</name>
<feature type="domain" description="At1g61320/AtMIF1 LRR" evidence="1">
    <location>
        <begin position="2"/>
        <end position="182"/>
    </location>
</feature>
<dbReference type="Pfam" id="PF23622">
    <property type="entry name" value="LRR_At1g61320_AtMIF1"/>
    <property type="match status" value="1"/>
</dbReference>